<reference evidence="2" key="1">
    <citation type="submission" date="2016-11" db="UniProtKB">
        <authorList>
            <consortium name="WormBaseParasite"/>
        </authorList>
    </citation>
    <scope>IDENTIFICATION</scope>
</reference>
<keyword evidence="1" id="KW-1185">Reference proteome</keyword>
<protein>
    <submittedName>
        <fullName evidence="2">Phlebovirus glycoprotein G2 fusion domain-containing protein</fullName>
    </submittedName>
</protein>
<dbReference type="WBParaSite" id="Hba_07197">
    <property type="protein sequence ID" value="Hba_07197"/>
    <property type="gene ID" value="Hba_07197"/>
</dbReference>
<name>A0A1I7WPV3_HETBA</name>
<evidence type="ECO:0000313" key="2">
    <source>
        <dbReference type="WBParaSite" id="Hba_07197"/>
    </source>
</evidence>
<dbReference type="Proteomes" id="UP000095283">
    <property type="component" value="Unplaced"/>
</dbReference>
<dbReference type="AlphaFoldDB" id="A0A1I7WPV3"/>
<sequence length="227" mass="25697">MFAAFFYYRVCKAVWMSSSKSDLNLTSSKLEQKKSSFDDDNNRMQFFPLDAVLRCQRPRSFQTNCAKMFYLAYFPRPAILRGPSHSDQMNLMAKCRCPKSLESAAGRAQQLFWLHELVPSPVETSNSVIRNVLRSREPLPSIECRLAIESDLGFTTHRCDTDLHCSCKKFNPGRSSDTSISKVFISGTGGQKSAIAGNGITKSKKQVSQPNTSFYSLFTRREDDDEQ</sequence>
<organism evidence="1 2">
    <name type="scientific">Heterorhabditis bacteriophora</name>
    <name type="common">Entomopathogenic nematode worm</name>
    <dbReference type="NCBI Taxonomy" id="37862"/>
    <lineage>
        <taxon>Eukaryota</taxon>
        <taxon>Metazoa</taxon>
        <taxon>Ecdysozoa</taxon>
        <taxon>Nematoda</taxon>
        <taxon>Chromadorea</taxon>
        <taxon>Rhabditida</taxon>
        <taxon>Rhabditina</taxon>
        <taxon>Rhabditomorpha</taxon>
        <taxon>Strongyloidea</taxon>
        <taxon>Heterorhabditidae</taxon>
        <taxon>Heterorhabditis</taxon>
    </lineage>
</organism>
<accession>A0A1I7WPV3</accession>
<proteinExistence type="predicted"/>
<evidence type="ECO:0000313" key="1">
    <source>
        <dbReference type="Proteomes" id="UP000095283"/>
    </source>
</evidence>